<sequence length="224" mass="25034">SFFLGTRLNQRFVAEEGESGFRLADTVAGLNYFQTLSTDFGQSIAKEVYAKQTALVYLPTSRDSSNQDMRFALQLQTEELIALSPDLLLGFDGMVQYRNHQYAERAGLHGGMNTKYAARTGVLVEYALPLADLMDGRLAMGLYGSTTWRNRYLSIDEHVSNTSSAALWLQDYGWEAYIEYTPVPSLTVALSAEQGGNVLRNGIVNTFFAHRDETDVVLRLTGRY</sequence>
<evidence type="ECO:0000313" key="1">
    <source>
        <dbReference type="EMBL" id="SVD34561.1"/>
    </source>
</evidence>
<protein>
    <recommendedName>
        <fullName evidence="2">TonB-dependent receptor-like beta-barrel domain-containing protein</fullName>
    </recommendedName>
</protein>
<evidence type="ECO:0008006" key="2">
    <source>
        <dbReference type="Google" id="ProtNLM"/>
    </source>
</evidence>
<proteinExistence type="predicted"/>
<reference evidence="1" key="1">
    <citation type="submission" date="2018-05" db="EMBL/GenBank/DDBJ databases">
        <authorList>
            <person name="Lanie J.A."/>
            <person name="Ng W.-L."/>
            <person name="Kazmierczak K.M."/>
            <person name="Andrzejewski T.M."/>
            <person name="Davidsen T.M."/>
            <person name="Wayne K.J."/>
            <person name="Tettelin H."/>
            <person name="Glass J.I."/>
            <person name="Rusch D."/>
            <person name="Podicherti R."/>
            <person name="Tsui H.-C.T."/>
            <person name="Winkler M.E."/>
        </authorList>
    </citation>
    <scope>NUCLEOTIDE SEQUENCE</scope>
</reference>
<organism evidence="1">
    <name type="scientific">marine metagenome</name>
    <dbReference type="NCBI Taxonomy" id="408172"/>
    <lineage>
        <taxon>unclassified sequences</taxon>
        <taxon>metagenomes</taxon>
        <taxon>ecological metagenomes</taxon>
    </lineage>
</organism>
<feature type="non-terminal residue" evidence="1">
    <location>
        <position position="1"/>
    </location>
</feature>
<dbReference type="AlphaFoldDB" id="A0A382ULK3"/>
<name>A0A382ULK3_9ZZZZ</name>
<accession>A0A382ULK3</accession>
<dbReference type="EMBL" id="UINC01144815">
    <property type="protein sequence ID" value="SVD34561.1"/>
    <property type="molecule type" value="Genomic_DNA"/>
</dbReference>
<gene>
    <name evidence="1" type="ORF">METZ01_LOCUS387415</name>
</gene>